<dbReference type="EnsemblMetazoa" id="tetur03g04430.1">
    <property type="protein sequence ID" value="tetur03g04430.1"/>
    <property type="gene ID" value="tetur03g04430"/>
</dbReference>
<accession>T1JZL9</accession>
<organism evidence="2 3">
    <name type="scientific">Tetranychus urticae</name>
    <name type="common">Two-spotted spider mite</name>
    <dbReference type="NCBI Taxonomy" id="32264"/>
    <lineage>
        <taxon>Eukaryota</taxon>
        <taxon>Metazoa</taxon>
        <taxon>Ecdysozoa</taxon>
        <taxon>Arthropoda</taxon>
        <taxon>Chelicerata</taxon>
        <taxon>Arachnida</taxon>
        <taxon>Acari</taxon>
        <taxon>Acariformes</taxon>
        <taxon>Trombidiformes</taxon>
        <taxon>Prostigmata</taxon>
        <taxon>Eleutherengona</taxon>
        <taxon>Raphignathae</taxon>
        <taxon>Tetranychoidea</taxon>
        <taxon>Tetranychidae</taxon>
        <taxon>Tetranychus</taxon>
    </lineage>
</organism>
<dbReference type="Proteomes" id="UP000015104">
    <property type="component" value="Unassembled WGS sequence"/>
</dbReference>
<keyword evidence="1" id="KW-0812">Transmembrane</keyword>
<keyword evidence="1" id="KW-1133">Transmembrane helix</keyword>
<protein>
    <submittedName>
        <fullName evidence="2">Uncharacterized protein</fullName>
    </submittedName>
</protein>
<reference evidence="2" key="2">
    <citation type="submission" date="2015-06" db="UniProtKB">
        <authorList>
            <consortium name="EnsemblMetazoa"/>
        </authorList>
    </citation>
    <scope>IDENTIFICATION</scope>
</reference>
<dbReference type="HOGENOM" id="CLU_055906_0_0_1"/>
<keyword evidence="1" id="KW-0472">Membrane</keyword>
<evidence type="ECO:0000256" key="1">
    <source>
        <dbReference type="SAM" id="Phobius"/>
    </source>
</evidence>
<evidence type="ECO:0000313" key="3">
    <source>
        <dbReference type="Proteomes" id="UP000015104"/>
    </source>
</evidence>
<sequence>MIYFNKKVLILTFCSAGCSIQLFQVLSQFIQFPVRTEIIYDYPSKMIVPDFDIFIRNTNLLNLTEIYLKQPKKITQICKSFVQPSNATIETLEQFNDFCSKAFKSYEFGLSLGKILTVGDIEATNVEPLIPKVRVGDIIRSDLCSIERHFNSINTFLRVSCKENSKPIEKQLVRNIEADERFCIMHNIYNKFGVRFAHTNSSINPTIVSYNDIEREKGENVLTFLRYREITIESSEWPYQPNCRHYNKTEIFNECLRKKLFQLYPGTIHMEDVVRAGELAKDSKFEDLRTRLHSPVSQKRKECAELVKRPQCVEKTYQTQGKTFKEKGRGIGMICLESQVDFNIILKTYPKYTLTEILIYISSILGIWFGVSIYGRLMEGFVCPRIDEPIFQKVDVAQNVKRFPLDIQ</sequence>
<keyword evidence="3" id="KW-1185">Reference proteome</keyword>
<proteinExistence type="predicted"/>
<feature type="transmembrane region" description="Helical" evidence="1">
    <location>
        <begin position="357"/>
        <end position="375"/>
    </location>
</feature>
<evidence type="ECO:0000313" key="2">
    <source>
        <dbReference type="EnsemblMetazoa" id="tetur03g04430.1"/>
    </source>
</evidence>
<reference evidence="3" key="1">
    <citation type="submission" date="2011-08" db="EMBL/GenBank/DDBJ databases">
        <authorList>
            <person name="Rombauts S."/>
        </authorList>
    </citation>
    <scope>NUCLEOTIDE SEQUENCE</scope>
    <source>
        <strain evidence="3">London</strain>
    </source>
</reference>
<dbReference type="AlphaFoldDB" id="T1JZL9"/>
<dbReference type="EMBL" id="CAEY01001121">
    <property type="status" value="NOT_ANNOTATED_CDS"/>
    <property type="molecule type" value="Genomic_DNA"/>
</dbReference>
<name>T1JZL9_TETUR</name>